<comment type="caution">
    <text evidence="2">The sequence shown here is derived from an EMBL/GenBank/DDBJ whole genome shotgun (WGS) entry which is preliminary data.</text>
</comment>
<gene>
    <name evidence="2" type="ORF">E2562_000627</name>
</gene>
<protein>
    <submittedName>
        <fullName evidence="2">Uncharacterized protein</fullName>
    </submittedName>
</protein>
<organism evidence="2 3">
    <name type="scientific">Oryza meyeriana var. granulata</name>
    <dbReference type="NCBI Taxonomy" id="110450"/>
    <lineage>
        <taxon>Eukaryota</taxon>
        <taxon>Viridiplantae</taxon>
        <taxon>Streptophyta</taxon>
        <taxon>Embryophyta</taxon>
        <taxon>Tracheophyta</taxon>
        <taxon>Spermatophyta</taxon>
        <taxon>Magnoliopsida</taxon>
        <taxon>Liliopsida</taxon>
        <taxon>Poales</taxon>
        <taxon>Poaceae</taxon>
        <taxon>BOP clade</taxon>
        <taxon>Oryzoideae</taxon>
        <taxon>Oryzeae</taxon>
        <taxon>Oryzinae</taxon>
        <taxon>Oryza</taxon>
        <taxon>Oryza meyeriana</taxon>
    </lineage>
</organism>
<keyword evidence="3" id="KW-1185">Reference proteome</keyword>
<feature type="region of interest" description="Disordered" evidence="1">
    <location>
        <begin position="131"/>
        <end position="162"/>
    </location>
</feature>
<evidence type="ECO:0000313" key="2">
    <source>
        <dbReference type="EMBL" id="KAF0915997.1"/>
    </source>
</evidence>
<evidence type="ECO:0000256" key="1">
    <source>
        <dbReference type="SAM" id="MobiDB-lite"/>
    </source>
</evidence>
<evidence type="ECO:0000313" key="3">
    <source>
        <dbReference type="Proteomes" id="UP000479710"/>
    </source>
</evidence>
<name>A0A6G1DU54_9ORYZ</name>
<feature type="region of interest" description="Disordered" evidence="1">
    <location>
        <begin position="54"/>
        <end position="101"/>
    </location>
</feature>
<proteinExistence type="predicted"/>
<dbReference type="Proteomes" id="UP000479710">
    <property type="component" value="Unassembled WGS sequence"/>
</dbReference>
<dbReference type="AlphaFoldDB" id="A0A6G1DU54"/>
<reference evidence="2 3" key="1">
    <citation type="submission" date="2019-11" db="EMBL/GenBank/DDBJ databases">
        <title>Whole genome sequence of Oryza granulata.</title>
        <authorList>
            <person name="Li W."/>
        </authorList>
    </citation>
    <scope>NUCLEOTIDE SEQUENCE [LARGE SCALE GENOMIC DNA]</scope>
    <source>
        <strain evidence="3">cv. Menghai</strain>
        <tissue evidence="2">Leaf</tissue>
    </source>
</reference>
<accession>A0A6G1DU54</accession>
<sequence>MVQMLSGTACDAGGCGCGCDGCAGCAGGVEGEGAGAAAAMLPSRKLVVKCPLGSGAGASSEVKLPPRSSSRRSGSMAVRGSGGGRNGSSYGPGRSGSGADTGGGACTVGACEGAGAAAACVAGPERLRRPVQAGVALRVPPPTGTLRSAPPRVQEAKLGSER</sequence>
<dbReference type="EMBL" id="SPHZ02000005">
    <property type="protein sequence ID" value="KAF0915997.1"/>
    <property type="molecule type" value="Genomic_DNA"/>
</dbReference>
<feature type="compositionally biased region" description="Low complexity" evidence="1">
    <location>
        <begin position="67"/>
        <end position="79"/>
    </location>
</feature>